<sequence>MVIILFSLLIVIVLMKYMTSSPPTPTLPKRTITDYDHKKMEFFQAELDHFQKSNEYITNQKIRDINLKYSKLFTRMTQINSDNQDVPKFIKNYKEGFTNWKRNELY</sequence>
<dbReference type="Proteomes" id="UP000664495">
    <property type="component" value="Unassembled WGS sequence"/>
</dbReference>
<organism evidence="1 2">
    <name type="scientific">Candidatus Enterococcus murrayae</name>
    <dbReference type="NCBI Taxonomy" id="2815321"/>
    <lineage>
        <taxon>Bacteria</taxon>
        <taxon>Bacillati</taxon>
        <taxon>Bacillota</taxon>
        <taxon>Bacilli</taxon>
        <taxon>Lactobacillales</taxon>
        <taxon>Enterococcaceae</taxon>
        <taxon>Enterococcus</taxon>
    </lineage>
</organism>
<accession>A0ABS3HGP3</accession>
<comment type="caution">
    <text evidence="1">The sequence shown here is derived from an EMBL/GenBank/DDBJ whole genome shotgun (WGS) entry which is preliminary data.</text>
</comment>
<dbReference type="EMBL" id="JAFLVR010000021">
    <property type="protein sequence ID" value="MBO0452602.1"/>
    <property type="molecule type" value="Genomic_DNA"/>
</dbReference>
<protein>
    <submittedName>
        <fullName evidence="1">Uncharacterized protein</fullName>
    </submittedName>
</protein>
<gene>
    <name evidence="1" type="ORF">JZO85_09995</name>
</gene>
<keyword evidence="2" id="KW-1185">Reference proteome</keyword>
<name>A0ABS3HGP3_9ENTE</name>
<evidence type="ECO:0000313" key="2">
    <source>
        <dbReference type="Proteomes" id="UP000664495"/>
    </source>
</evidence>
<evidence type="ECO:0000313" key="1">
    <source>
        <dbReference type="EMBL" id="MBO0452602.1"/>
    </source>
</evidence>
<proteinExistence type="predicted"/>
<dbReference type="RefSeq" id="WP_207108375.1">
    <property type="nucleotide sequence ID" value="NZ_JAFLVR010000021.1"/>
</dbReference>
<reference evidence="1 2" key="1">
    <citation type="submission" date="2021-03" db="EMBL/GenBank/DDBJ databases">
        <title>Enterococcal diversity collection.</title>
        <authorList>
            <person name="Gilmore M.S."/>
            <person name="Schwartzman J."/>
            <person name="Van Tyne D."/>
            <person name="Martin M."/>
            <person name="Earl A.M."/>
            <person name="Manson A.L."/>
            <person name="Straub T."/>
            <person name="Salamzade R."/>
            <person name="Saavedra J."/>
            <person name="Lebreton F."/>
            <person name="Prichula J."/>
            <person name="Schaufler K."/>
            <person name="Gaca A."/>
            <person name="Sgardioli B."/>
            <person name="Wagenaar J."/>
            <person name="Strong T."/>
        </authorList>
    </citation>
    <scope>NUCLEOTIDE SEQUENCE [LARGE SCALE GENOMIC DNA]</scope>
    <source>
        <strain evidence="1 2">MJM16</strain>
    </source>
</reference>